<organism evidence="8 9">
    <name type="scientific">Allacma fusca</name>
    <dbReference type="NCBI Taxonomy" id="39272"/>
    <lineage>
        <taxon>Eukaryota</taxon>
        <taxon>Metazoa</taxon>
        <taxon>Ecdysozoa</taxon>
        <taxon>Arthropoda</taxon>
        <taxon>Hexapoda</taxon>
        <taxon>Collembola</taxon>
        <taxon>Symphypleona</taxon>
        <taxon>Sminthuridae</taxon>
        <taxon>Allacma</taxon>
    </lineage>
</organism>
<keyword evidence="9" id="KW-1185">Reference proteome</keyword>
<dbReference type="EMBL" id="CAJVCH010544586">
    <property type="protein sequence ID" value="CAG7827705.1"/>
    <property type="molecule type" value="Genomic_DNA"/>
</dbReference>
<feature type="transmembrane region" description="Helical" evidence="6">
    <location>
        <begin position="234"/>
        <end position="256"/>
    </location>
</feature>
<proteinExistence type="predicted"/>
<dbReference type="Pfam" id="PF08395">
    <property type="entry name" value="7tm_7"/>
    <property type="match status" value="1"/>
</dbReference>
<name>A0A8J2LTA6_9HEXA</name>
<feature type="chain" id="PRO_5035173740" description="Gustatory receptor" evidence="7">
    <location>
        <begin position="19"/>
        <end position="365"/>
    </location>
</feature>
<dbReference type="InterPro" id="IPR013604">
    <property type="entry name" value="7TM_chemorcpt"/>
</dbReference>
<keyword evidence="2" id="KW-1003">Cell membrane</keyword>
<reference evidence="8" key="1">
    <citation type="submission" date="2021-06" db="EMBL/GenBank/DDBJ databases">
        <authorList>
            <person name="Hodson N. C."/>
            <person name="Mongue J. A."/>
            <person name="Jaron S. K."/>
        </authorList>
    </citation>
    <scope>NUCLEOTIDE SEQUENCE</scope>
</reference>
<evidence type="ECO:0000313" key="8">
    <source>
        <dbReference type="EMBL" id="CAG7827705.1"/>
    </source>
</evidence>
<dbReference type="GO" id="GO:0005886">
    <property type="term" value="C:plasma membrane"/>
    <property type="evidence" value="ECO:0007669"/>
    <property type="project" value="UniProtKB-SubCell"/>
</dbReference>
<keyword evidence="5 6" id="KW-0472">Membrane</keyword>
<keyword evidence="4 6" id="KW-1133">Transmembrane helix</keyword>
<keyword evidence="3 6" id="KW-0812">Transmembrane</keyword>
<keyword evidence="7" id="KW-0732">Signal</keyword>
<feature type="transmembrane region" description="Helical" evidence="6">
    <location>
        <begin position="34"/>
        <end position="53"/>
    </location>
</feature>
<evidence type="ECO:0000256" key="2">
    <source>
        <dbReference type="ARBA" id="ARBA00022475"/>
    </source>
</evidence>
<feature type="signal peptide" evidence="7">
    <location>
        <begin position="1"/>
        <end position="18"/>
    </location>
</feature>
<evidence type="ECO:0008006" key="10">
    <source>
        <dbReference type="Google" id="ProtNLM"/>
    </source>
</evidence>
<evidence type="ECO:0000256" key="5">
    <source>
        <dbReference type="ARBA" id="ARBA00023136"/>
    </source>
</evidence>
<feature type="transmembrane region" description="Helical" evidence="6">
    <location>
        <begin position="338"/>
        <end position="358"/>
    </location>
</feature>
<comment type="caution">
    <text evidence="8">The sequence shown here is derived from an EMBL/GenBank/DDBJ whole genome shotgun (WGS) entry which is preliminary data.</text>
</comment>
<dbReference type="OrthoDB" id="6366728at2759"/>
<evidence type="ECO:0000256" key="1">
    <source>
        <dbReference type="ARBA" id="ARBA00004651"/>
    </source>
</evidence>
<evidence type="ECO:0000256" key="7">
    <source>
        <dbReference type="SAM" id="SignalP"/>
    </source>
</evidence>
<gene>
    <name evidence="8" type="ORF">AFUS01_LOCUS37676</name>
</gene>
<protein>
    <recommendedName>
        <fullName evidence="10">Gustatory receptor</fullName>
    </recommendedName>
</protein>
<comment type="subcellular location">
    <subcellularLocation>
        <location evidence="1">Cell membrane</location>
        <topology evidence="1">Multi-pass membrane protein</topology>
    </subcellularLocation>
</comment>
<dbReference type="GO" id="GO:0050909">
    <property type="term" value="P:sensory perception of taste"/>
    <property type="evidence" value="ECO:0007669"/>
    <property type="project" value="InterPro"/>
</dbReference>
<evidence type="ECO:0000313" key="9">
    <source>
        <dbReference type="Proteomes" id="UP000708208"/>
    </source>
</evidence>
<dbReference type="AlphaFoldDB" id="A0A8J2LTA6"/>
<sequence>MSPLTVLLFLASCIGCFPARMSLTDPMNLEFKLFHPITLYTLILLVTDILIAVDSRGIPTFSEIRSSYTYLCLCNRLKVGESCKENQCFETSSEGIGRKDKTSNRANNYGQLSEAIFLVEICQHFLNHVSILREINKPNSFIMEQEFFFLPTASWVPKVVFLLNNVLISTSQAFIQALTIVLAAEIGELYVRIRTILIRKFTCVGLPRDNDFKDEIILYFKQLKHLCHLYSEDFGNYVLIALSSMVLAIGQLAFIFASNTEVLFLSRFISCSLGVYCIIKAGDVLEKEIQRGGESLQDATINSSDKPLNENLREVVVWMSTWTYKLTAGNVITVSMRLIPGVVGTVMTYVIFLFQLTLSGDGDRI</sequence>
<evidence type="ECO:0000256" key="6">
    <source>
        <dbReference type="SAM" id="Phobius"/>
    </source>
</evidence>
<dbReference type="Proteomes" id="UP000708208">
    <property type="component" value="Unassembled WGS sequence"/>
</dbReference>
<accession>A0A8J2LTA6</accession>
<evidence type="ECO:0000256" key="4">
    <source>
        <dbReference type="ARBA" id="ARBA00022989"/>
    </source>
</evidence>
<evidence type="ECO:0000256" key="3">
    <source>
        <dbReference type="ARBA" id="ARBA00022692"/>
    </source>
</evidence>